<feature type="domain" description="Phosphoribulokinase/uridine kinase" evidence="16">
    <location>
        <begin position="81"/>
        <end position="229"/>
    </location>
</feature>
<organism evidence="17 18">
    <name type="scientific">Lactobacillus acetotolerans</name>
    <dbReference type="NCBI Taxonomy" id="1600"/>
    <lineage>
        <taxon>Bacteria</taxon>
        <taxon>Bacillati</taxon>
        <taxon>Bacillota</taxon>
        <taxon>Bacilli</taxon>
        <taxon>Lactobacillales</taxon>
        <taxon>Lactobacillaceae</taxon>
        <taxon>Lactobacillus</taxon>
    </lineage>
</organism>
<feature type="binding site" evidence="14">
    <location>
        <begin position="86"/>
        <end position="93"/>
    </location>
    <ligand>
        <name>ATP</name>
        <dbReference type="ChEBI" id="CHEBI:30616"/>
    </ligand>
</feature>
<dbReference type="PATRIC" id="fig|1600.4.peg.291"/>
<dbReference type="EMBL" id="AP014808">
    <property type="protein sequence ID" value="BAQ56674.1"/>
    <property type="molecule type" value="Genomic_DNA"/>
</dbReference>
<dbReference type="SUPFAM" id="SSF52540">
    <property type="entry name" value="P-loop containing nucleoside triphosphate hydrolases"/>
    <property type="match status" value="1"/>
</dbReference>
<dbReference type="Pfam" id="PF00485">
    <property type="entry name" value="PRK"/>
    <property type="match status" value="1"/>
</dbReference>
<dbReference type="OrthoDB" id="1550976at2"/>
<sequence length="303" mass="35200">MDDFTKISRRQWSKLSTDNKYITADELNKLVALGDVIDTADVNEIYIPLIKDLHLFAQHKKMLSKLQDHFMGRDEIKHPFIIGISGSVAVGKSTTARLLQTLLKRCYPDLHIQLMTTDGFLYPNQELEKRRLMSRKGFPESYNMKLLCDFLSDVTSEKSIVYYPLYSQELSDIVPGKYGKITQPDILIIEGINTLQLPPNGVVVTSDFFDFSIYIDANEDLIETWFMQRFKHLLKINKHNPDNYYYAWANGPLDVAVNRAERIWQTVDLVNLREYIAPTRSRANVILHKSHGHRIDSIYVRHY</sequence>
<evidence type="ECO:0000256" key="1">
    <source>
        <dbReference type="ARBA" id="ARBA00001206"/>
    </source>
</evidence>
<dbReference type="AlphaFoldDB" id="A0A0D6A1Y4"/>
<evidence type="ECO:0000256" key="5">
    <source>
        <dbReference type="ARBA" id="ARBA00012102"/>
    </source>
</evidence>
<evidence type="ECO:0000259" key="16">
    <source>
        <dbReference type="Pfam" id="PF00485"/>
    </source>
</evidence>
<evidence type="ECO:0000256" key="12">
    <source>
        <dbReference type="ARBA" id="ARBA00022993"/>
    </source>
</evidence>
<dbReference type="GO" id="GO:0015937">
    <property type="term" value="P:coenzyme A biosynthetic process"/>
    <property type="evidence" value="ECO:0007669"/>
    <property type="project" value="UniProtKB-UniRule"/>
</dbReference>
<evidence type="ECO:0000256" key="7">
    <source>
        <dbReference type="ARBA" id="ARBA00022490"/>
    </source>
</evidence>
<keyword evidence="8 14" id="KW-0808">Transferase</keyword>
<dbReference type="GO" id="GO:0004594">
    <property type="term" value="F:pantothenate kinase activity"/>
    <property type="evidence" value="ECO:0007669"/>
    <property type="project" value="UniProtKB-UniRule"/>
</dbReference>
<dbReference type="PIRSF" id="PIRSF000545">
    <property type="entry name" value="Pantothenate_kin"/>
    <property type="match status" value="1"/>
</dbReference>
<evidence type="ECO:0000313" key="18">
    <source>
        <dbReference type="Proteomes" id="UP000035709"/>
    </source>
</evidence>
<dbReference type="UniPathway" id="UPA00241">
    <property type="reaction ID" value="UER00352"/>
</dbReference>
<comment type="catalytic activity">
    <reaction evidence="1 14 15">
        <text>(R)-pantothenate + ATP = (R)-4'-phosphopantothenate + ADP + H(+)</text>
        <dbReference type="Rhea" id="RHEA:16373"/>
        <dbReference type="ChEBI" id="CHEBI:10986"/>
        <dbReference type="ChEBI" id="CHEBI:15378"/>
        <dbReference type="ChEBI" id="CHEBI:29032"/>
        <dbReference type="ChEBI" id="CHEBI:30616"/>
        <dbReference type="ChEBI" id="CHEBI:456216"/>
        <dbReference type="EC" id="2.7.1.33"/>
    </reaction>
</comment>
<keyword evidence="18" id="KW-1185">Reference proteome</keyword>
<protein>
    <recommendedName>
        <fullName evidence="6 14">Pantothenate kinase</fullName>
        <ecNumber evidence="5 14">2.7.1.33</ecNumber>
    </recommendedName>
    <alternativeName>
        <fullName evidence="13 14">Pantothenic acid kinase</fullName>
    </alternativeName>
</protein>
<keyword evidence="10 14" id="KW-0418">Kinase</keyword>
<evidence type="ECO:0000256" key="3">
    <source>
        <dbReference type="ARBA" id="ARBA00005225"/>
    </source>
</evidence>
<dbReference type="InterPro" id="IPR006083">
    <property type="entry name" value="PRK/URK"/>
</dbReference>
<dbReference type="KEGG" id="lae:LBAT_0285"/>
<dbReference type="GO" id="GO:0005524">
    <property type="term" value="F:ATP binding"/>
    <property type="evidence" value="ECO:0007669"/>
    <property type="project" value="UniProtKB-UniRule"/>
</dbReference>
<evidence type="ECO:0000256" key="9">
    <source>
        <dbReference type="ARBA" id="ARBA00022741"/>
    </source>
</evidence>
<keyword evidence="7 14" id="KW-0963">Cytoplasm</keyword>
<evidence type="ECO:0000313" key="17">
    <source>
        <dbReference type="EMBL" id="BAQ56674.1"/>
    </source>
</evidence>
<dbReference type="InterPro" id="IPR027417">
    <property type="entry name" value="P-loop_NTPase"/>
</dbReference>
<dbReference type="CDD" id="cd02025">
    <property type="entry name" value="PanK"/>
    <property type="match status" value="1"/>
</dbReference>
<dbReference type="PANTHER" id="PTHR10285">
    <property type="entry name" value="URIDINE KINASE"/>
    <property type="match status" value="1"/>
</dbReference>
<evidence type="ECO:0000256" key="4">
    <source>
        <dbReference type="ARBA" id="ARBA00006087"/>
    </source>
</evidence>
<evidence type="ECO:0000256" key="8">
    <source>
        <dbReference type="ARBA" id="ARBA00022679"/>
    </source>
</evidence>
<dbReference type="Proteomes" id="UP000035709">
    <property type="component" value="Chromosome"/>
</dbReference>
<dbReference type="NCBIfam" id="TIGR00554">
    <property type="entry name" value="panK_bact"/>
    <property type="match status" value="1"/>
</dbReference>
<dbReference type="RefSeq" id="WP_060459160.1">
    <property type="nucleotide sequence ID" value="NZ_AP014808.1"/>
</dbReference>
<evidence type="ECO:0000256" key="13">
    <source>
        <dbReference type="ARBA" id="ARBA00032866"/>
    </source>
</evidence>
<dbReference type="HAMAP" id="MF_00215">
    <property type="entry name" value="Pantothen_kinase_1"/>
    <property type="match status" value="1"/>
</dbReference>
<evidence type="ECO:0000256" key="2">
    <source>
        <dbReference type="ARBA" id="ARBA00004496"/>
    </source>
</evidence>
<evidence type="ECO:0000256" key="10">
    <source>
        <dbReference type="ARBA" id="ARBA00022777"/>
    </source>
</evidence>
<comment type="similarity">
    <text evidence="4 14 15">Belongs to the prokaryotic pantothenate kinase family.</text>
</comment>
<gene>
    <name evidence="14" type="primary">coaA</name>
    <name evidence="17" type="ORF">LBAT_0285</name>
</gene>
<evidence type="ECO:0000256" key="15">
    <source>
        <dbReference type="RuleBase" id="RU003530"/>
    </source>
</evidence>
<dbReference type="GO" id="GO:0005737">
    <property type="term" value="C:cytoplasm"/>
    <property type="evidence" value="ECO:0007669"/>
    <property type="project" value="UniProtKB-SubCell"/>
</dbReference>
<name>A0A0D6A1Y4_9LACO</name>
<keyword evidence="12 14" id="KW-0173">Coenzyme A biosynthesis</keyword>
<reference evidence="17 18" key="1">
    <citation type="submission" date="2015-03" db="EMBL/GenBank/DDBJ databases">
        <title>Complete genome sequence of Lactobacillus acetotolerans NBRC 13120.</title>
        <authorList>
            <person name="Toh H."/>
            <person name="Morita H."/>
            <person name="Fujita N."/>
        </authorList>
    </citation>
    <scope>NUCLEOTIDE SEQUENCE [LARGE SCALE GENOMIC DNA]</scope>
    <source>
        <strain evidence="17 18">NBRC 13120</strain>
    </source>
</reference>
<proteinExistence type="inferred from homology"/>
<evidence type="ECO:0000256" key="11">
    <source>
        <dbReference type="ARBA" id="ARBA00022840"/>
    </source>
</evidence>
<dbReference type="InterPro" id="IPR004566">
    <property type="entry name" value="PanK"/>
</dbReference>
<dbReference type="STRING" id="1600.LBAT_0285"/>
<keyword evidence="11 14" id="KW-0067">ATP-binding</keyword>
<dbReference type="EC" id="2.7.1.33" evidence="5 14"/>
<keyword evidence="9 14" id="KW-0547">Nucleotide-binding</keyword>
<dbReference type="Gene3D" id="3.40.50.300">
    <property type="entry name" value="P-loop containing nucleotide triphosphate hydrolases"/>
    <property type="match status" value="1"/>
</dbReference>
<evidence type="ECO:0000256" key="6">
    <source>
        <dbReference type="ARBA" id="ARBA00015080"/>
    </source>
</evidence>
<comment type="pathway">
    <text evidence="3 14 15">Cofactor biosynthesis; coenzyme A biosynthesis; CoA from (R)-pantothenate: step 1/5.</text>
</comment>
<accession>A0A0D6A1Y4</accession>
<evidence type="ECO:0000256" key="14">
    <source>
        <dbReference type="HAMAP-Rule" id="MF_00215"/>
    </source>
</evidence>
<comment type="subcellular location">
    <subcellularLocation>
        <location evidence="2 14 15">Cytoplasm</location>
    </subcellularLocation>
</comment>